<organism evidence="4 5">
    <name type="scientific">Cercopithifilaria johnstoni</name>
    <dbReference type="NCBI Taxonomy" id="2874296"/>
    <lineage>
        <taxon>Eukaryota</taxon>
        <taxon>Metazoa</taxon>
        <taxon>Ecdysozoa</taxon>
        <taxon>Nematoda</taxon>
        <taxon>Chromadorea</taxon>
        <taxon>Rhabditida</taxon>
        <taxon>Spirurina</taxon>
        <taxon>Spiruromorpha</taxon>
        <taxon>Filarioidea</taxon>
        <taxon>Onchocercidae</taxon>
        <taxon>Cercopithifilaria</taxon>
    </lineage>
</organism>
<gene>
    <name evidence="4" type="ORF">CJOHNSTONI_LOCUS4385</name>
</gene>
<dbReference type="Proteomes" id="UP000746747">
    <property type="component" value="Unassembled WGS sequence"/>
</dbReference>
<dbReference type="EMBL" id="CAKAEH010001296">
    <property type="protein sequence ID" value="CAG9534231.1"/>
    <property type="molecule type" value="Genomic_DNA"/>
</dbReference>
<evidence type="ECO:0000313" key="5">
    <source>
        <dbReference type="Proteomes" id="UP000746747"/>
    </source>
</evidence>
<feature type="coiled-coil region" evidence="1">
    <location>
        <begin position="149"/>
        <end position="177"/>
    </location>
</feature>
<name>A0A8J2MMZ1_9BILA</name>
<keyword evidence="3" id="KW-0472">Membrane</keyword>
<feature type="compositionally biased region" description="Basic and acidic residues" evidence="2">
    <location>
        <begin position="264"/>
        <end position="280"/>
    </location>
</feature>
<dbReference type="OrthoDB" id="5869685at2759"/>
<dbReference type="AlphaFoldDB" id="A0A8J2MMZ1"/>
<protein>
    <recommendedName>
        <fullName evidence="6">Transmembrane protein</fullName>
    </recommendedName>
</protein>
<keyword evidence="1" id="KW-0175">Coiled coil</keyword>
<sequence>MTVFTDAHHQLGIRITALNGKKIEKCISKEAYFRRENNYLIILSLGVECDKQLMDIVQYAKTIPEELDVHVINAAEDYEKEILRMPYELCEVSIADDVNEETVKWLLIDCNESKKKDSTKSRIKWLIISIVTTVTVSIMVTVGLYYYRIKEKKRIKQKHEEQKQRQQQLQLQQYRQQMSQKTSSKRLNKMTDYKTPASARITHITNSSDSKLTQNEEKKEAKIEIKQNELEEIHKRINQQADKEFQQEKEELIAFYKQVRQYFPEKTEKTQQQSEEKQASEEIDSNSLNSNMS</sequence>
<accession>A0A8J2MMZ1</accession>
<evidence type="ECO:0000256" key="3">
    <source>
        <dbReference type="SAM" id="Phobius"/>
    </source>
</evidence>
<evidence type="ECO:0000313" key="4">
    <source>
        <dbReference type="EMBL" id="CAG9534231.1"/>
    </source>
</evidence>
<evidence type="ECO:0000256" key="2">
    <source>
        <dbReference type="SAM" id="MobiDB-lite"/>
    </source>
</evidence>
<feature type="transmembrane region" description="Helical" evidence="3">
    <location>
        <begin position="125"/>
        <end position="147"/>
    </location>
</feature>
<evidence type="ECO:0000256" key="1">
    <source>
        <dbReference type="SAM" id="Coils"/>
    </source>
</evidence>
<proteinExistence type="predicted"/>
<reference evidence="4" key="1">
    <citation type="submission" date="2021-09" db="EMBL/GenBank/DDBJ databases">
        <authorList>
            <consortium name="Pathogen Informatics"/>
        </authorList>
    </citation>
    <scope>NUCLEOTIDE SEQUENCE</scope>
</reference>
<comment type="caution">
    <text evidence="4">The sequence shown here is derived from an EMBL/GenBank/DDBJ whole genome shotgun (WGS) entry which is preliminary data.</text>
</comment>
<feature type="region of interest" description="Disordered" evidence="2">
    <location>
        <begin position="264"/>
        <end position="293"/>
    </location>
</feature>
<keyword evidence="3" id="KW-1133">Transmembrane helix</keyword>
<keyword evidence="5" id="KW-1185">Reference proteome</keyword>
<keyword evidence="3" id="KW-0812">Transmembrane</keyword>
<evidence type="ECO:0008006" key="6">
    <source>
        <dbReference type="Google" id="ProtNLM"/>
    </source>
</evidence>
<feature type="coiled-coil region" evidence="1">
    <location>
        <begin position="211"/>
        <end position="243"/>
    </location>
</feature>